<reference evidence="1" key="1">
    <citation type="submission" date="2022-04" db="EMBL/GenBank/DDBJ databases">
        <title>Roseibium sp. CAU 1639 isolated from mud.</title>
        <authorList>
            <person name="Kim W."/>
        </authorList>
    </citation>
    <scope>NUCLEOTIDE SEQUENCE</scope>
    <source>
        <strain evidence="1">CAU 1639</strain>
    </source>
</reference>
<dbReference type="Proteomes" id="UP001431221">
    <property type="component" value="Unassembled WGS sequence"/>
</dbReference>
<comment type="caution">
    <text evidence="1">The sequence shown here is derived from an EMBL/GenBank/DDBJ whole genome shotgun (WGS) entry which is preliminary data.</text>
</comment>
<dbReference type="RefSeq" id="WP_248158099.1">
    <property type="nucleotide sequence ID" value="NZ_JALNMJ010000021.1"/>
</dbReference>
<evidence type="ECO:0000313" key="2">
    <source>
        <dbReference type="Proteomes" id="UP001431221"/>
    </source>
</evidence>
<keyword evidence="2" id="KW-1185">Reference proteome</keyword>
<protein>
    <submittedName>
        <fullName evidence="1">Uncharacterized protein</fullName>
    </submittedName>
</protein>
<proteinExistence type="predicted"/>
<feature type="non-terminal residue" evidence="1">
    <location>
        <position position="1"/>
    </location>
</feature>
<organism evidence="1 2">
    <name type="scientific">Roseibium sediminicola</name>
    <dbReference type="NCBI Taxonomy" id="2933272"/>
    <lineage>
        <taxon>Bacteria</taxon>
        <taxon>Pseudomonadati</taxon>
        <taxon>Pseudomonadota</taxon>
        <taxon>Alphaproteobacteria</taxon>
        <taxon>Hyphomicrobiales</taxon>
        <taxon>Stappiaceae</taxon>
        <taxon>Roseibium</taxon>
    </lineage>
</organism>
<accession>A0ABT0H1C6</accession>
<dbReference type="EMBL" id="JALNMJ010000021">
    <property type="protein sequence ID" value="MCK7615117.1"/>
    <property type="molecule type" value="Genomic_DNA"/>
</dbReference>
<name>A0ABT0H1C6_9HYPH</name>
<sequence>TKRRRSSILDTSCHGIYTSRKTESVTHVSGTFCHLCLRSGTIQFNPPPPETLSLEPRSELLVSHAQPDRHRYCRRWQQANEIFSEVSALGLPVIDRCDDDGDGVIDRHWPLACAA</sequence>
<gene>
    <name evidence="1" type="ORF">M0H32_23365</name>
</gene>
<evidence type="ECO:0000313" key="1">
    <source>
        <dbReference type="EMBL" id="MCK7615117.1"/>
    </source>
</evidence>